<organism evidence="1 2">
    <name type="scientific">Melioribacter roseus (strain DSM 23840 / JCM 17771 / VKM B-2668 / P3M-2)</name>
    <dbReference type="NCBI Taxonomy" id="1191523"/>
    <lineage>
        <taxon>Bacteria</taxon>
        <taxon>Pseudomonadati</taxon>
        <taxon>Ignavibacteriota</taxon>
        <taxon>Ignavibacteria</taxon>
        <taxon>Ignavibacteriales</taxon>
        <taxon>Melioribacteraceae</taxon>
        <taxon>Melioribacter</taxon>
    </lineage>
</organism>
<dbReference type="HOGENOM" id="CLU_670503_0_0_10"/>
<gene>
    <name evidence="1" type="ordered locus">MROS_0669</name>
</gene>
<dbReference type="Pfam" id="PF16241">
    <property type="entry name" value="DUF4900"/>
    <property type="match status" value="1"/>
</dbReference>
<accession>I6YTS8</accession>
<dbReference type="InterPro" id="IPR032601">
    <property type="entry name" value="DUF4900"/>
</dbReference>
<reference evidence="1 2" key="1">
    <citation type="journal article" date="2013" name="PLoS ONE">
        <title>Genomic analysis of Melioribacter roseus, facultatively anaerobic organotrophic bacterium representing a novel deep lineage within Bacteriodetes/Chlorobi group.</title>
        <authorList>
            <person name="Kadnikov V.V."/>
            <person name="Mardanov A.V."/>
            <person name="Podosokorskaya O.A."/>
            <person name="Gavrilov S.N."/>
            <person name="Kublanov I.V."/>
            <person name="Beletsky A.V."/>
            <person name="Bonch-Osmolovskaya E.A."/>
            <person name="Ravin N.V."/>
        </authorList>
    </citation>
    <scope>NUCLEOTIDE SEQUENCE [LARGE SCALE GENOMIC DNA]</scope>
    <source>
        <strain evidence="2">JCM 17771 / P3M-2</strain>
    </source>
</reference>
<dbReference type="OrthoDB" id="36432at2"/>
<dbReference type="RefSeq" id="WP_014855349.1">
    <property type="nucleotide sequence ID" value="NC_018178.1"/>
</dbReference>
<dbReference type="AlphaFoldDB" id="I6YTS8"/>
<evidence type="ECO:0000313" key="1">
    <source>
        <dbReference type="EMBL" id="AFN73912.1"/>
    </source>
</evidence>
<proteinExistence type="predicted"/>
<dbReference type="Proteomes" id="UP000009011">
    <property type="component" value="Chromosome"/>
</dbReference>
<protein>
    <submittedName>
        <fullName evidence="1">Uncharacterized protein</fullName>
    </submittedName>
</protein>
<name>I6YTS8_MELRP</name>
<evidence type="ECO:0000313" key="2">
    <source>
        <dbReference type="Proteomes" id="UP000009011"/>
    </source>
</evidence>
<dbReference type="EMBL" id="CP003557">
    <property type="protein sequence ID" value="AFN73912.1"/>
    <property type="molecule type" value="Genomic_DNA"/>
</dbReference>
<keyword evidence="2" id="KW-1185">Reference proteome</keyword>
<dbReference type="STRING" id="1191523.MROS_0669"/>
<sequence length="410" mass="44873">MGGKAAILLVLGFSLVFMVAGSNFNRMSIDTVDNMAAYFYETKAHHIASAGVNIVANKVFLNNDLPDGNFNYNFDGGTINATLLTIDAAQDLREITAVANYRGVTSTIRILLKPSSFSKYAYFSDSEGANIWWTTRDTVWGPFHTNGQLRVADEPVFYGKVTIDGKVVSYSNRANPHFYGGLETGVHKDIPEDGVARVGAAAAAGGKVISGENKVYLEFRGDSVRYRFSTSSPWNYELASAFAPNGVIYVENAELHVSGAVKGQYTVGVSGTGSDRGKIFLEDDIVCFDNPETNPNSNDVIGLVAKRDVVIANNTPNSNDIVIQAAIYSERGSFTVEDYQHGSPRGTIKLYGGITQYTRGPVGQFTTDWWGNTYIRSGYNKRYRYDDRLMLLSPPAFPGTGGFEIVSWFE</sequence>
<dbReference type="KEGG" id="mro:MROS_0669"/>